<evidence type="ECO:0008006" key="3">
    <source>
        <dbReference type="Google" id="ProtNLM"/>
    </source>
</evidence>
<gene>
    <name evidence="1" type="ORF">JY651_04395</name>
</gene>
<dbReference type="RefSeq" id="WP_206725780.1">
    <property type="nucleotide sequence ID" value="NZ_CP071090.1"/>
</dbReference>
<protein>
    <recommendedName>
        <fullName evidence="3">4-vinyl reductase 4VR domain-containing protein</fullName>
    </recommendedName>
</protein>
<reference evidence="1 2" key="1">
    <citation type="submission" date="2021-02" db="EMBL/GenBank/DDBJ databases">
        <title>De Novo genome assembly of isolated myxobacteria.</title>
        <authorList>
            <person name="Stevens D.C."/>
        </authorList>
    </citation>
    <scope>NUCLEOTIDE SEQUENCE [LARGE SCALE GENOMIC DNA]</scope>
    <source>
        <strain evidence="2">SCPEA02</strain>
    </source>
</reference>
<organism evidence="1 2">
    <name type="scientific">Pyxidicoccus parkwayensis</name>
    <dbReference type="NCBI Taxonomy" id="2813578"/>
    <lineage>
        <taxon>Bacteria</taxon>
        <taxon>Pseudomonadati</taxon>
        <taxon>Myxococcota</taxon>
        <taxon>Myxococcia</taxon>
        <taxon>Myxococcales</taxon>
        <taxon>Cystobacterineae</taxon>
        <taxon>Myxococcaceae</taxon>
        <taxon>Pyxidicoccus</taxon>
    </lineage>
</organism>
<sequence>MADTSFREYTVSGSSATAILEAVKSFSVLVNELMKVMNVQTRDANGALTLDPTAWYPVDNYLYTYKKIDMLLGARGLEKVGSFIPQNAVFPSNIQDIYSALASIDIAFHMNHRKNGQPMFNLVTGEMLEGIGHYRSEPVDGKNEIRMVCDNPYPCRFDQGLIKGMAQRFQPQATLTHDMHQGCRLKGGKSCTYVVTW</sequence>
<name>A0ABX7P201_9BACT</name>
<evidence type="ECO:0000313" key="1">
    <source>
        <dbReference type="EMBL" id="QSQ24214.1"/>
    </source>
</evidence>
<dbReference type="EMBL" id="CP071090">
    <property type="protein sequence ID" value="QSQ24214.1"/>
    <property type="molecule type" value="Genomic_DNA"/>
</dbReference>
<dbReference type="Proteomes" id="UP000662747">
    <property type="component" value="Chromosome"/>
</dbReference>
<accession>A0ABX7P201</accession>
<evidence type="ECO:0000313" key="2">
    <source>
        <dbReference type="Proteomes" id="UP000662747"/>
    </source>
</evidence>
<keyword evidence="2" id="KW-1185">Reference proteome</keyword>
<proteinExistence type="predicted"/>